<name>A0A1H9JUI4_9GAMM</name>
<accession>A0A1H9JUI4</accession>
<dbReference type="EMBL" id="FOFS01000012">
    <property type="protein sequence ID" value="SEQ90576.1"/>
    <property type="molecule type" value="Genomic_DNA"/>
</dbReference>
<dbReference type="Proteomes" id="UP000199233">
    <property type="component" value="Unassembled WGS sequence"/>
</dbReference>
<dbReference type="InterPro" id="IPR036249">
    <property type="entry name" value="Thioredoxin-like_sf"/>
</dbReference>
<dbReference type="STRING" id="489703.SAMN04488038_11281"/>
<reference evidence="2" key="1">
    <citation type="submission" date="2016-10" db="EMBL/GenBank/DDBJ databases">
        <authorList>
            <person name="Varghese N."/>
            <person name="Submissions S."/>
        </authorList>
    </citation>
    <scope>NUCLEOTIDE SEQUENCE [LARGE SCALE GENOMIC DNA]</scope>
    <source>
        <strain evidence="2">DSM 25927</strain>
    </source>
</reference>
<dbReference type="RefSeq" id="WP_143068971.1">
    <property type="nucleotide sequence ID" value="NZ_FOFS01000012.1"/>
</dbReference>
<dbReference type="SUPFAM" id="SSF52833">
    <property type="entry name" value="Thioredoxin-like"/>
    <property type="match status" value="1"/>
</dbReference>
<evidence type="ECO:0000313" key="1">
    <source>
        <dbReference type="EMBL" id="SEQ90576.1"/>
    </source>
</evidence>
<evidence type="ECO:0000313" key="2">
    <source>
        <dbReference type="Proteomes" id="UP000199233"/>
    </source>
</evidence>
<dbReference type="OrthoDB" id="7063097at2"/>
<gene>
    <name evidence="1" type="ORF">SAMN04488038_11281</name>
</gene>
<organism evidence="1 2">
    <name type="scientific">Solimonas aquatica</name>
    <dbReference type="NCBI Taxonomy" id="489703"/>
    <lineage>
        <taxon>Bacteria</taxon>
        <taxon>Pseudomonadati</taxon>
        <taxon>Pseudomonadota</taxon>
        <taxon>Gammaproteobacteria</taxon>
        <taxon>Nevskiales</taxon>
        <taxon>Nevskiaceae</taxon>
        <taxon>Solimonas</taxon>
    </lineage>
</organism>
<dbReference type="Gene3D" id="3.40.30.10">
    <property type="entry name" value="Glutaredoxin"/>
    <property type="match status" value="1"/>
</dbReference>
<keyword evidence="2" id="KW-1185">Reference proteome</keyword>
<dbReference type="AlphaFoldDB" id="A0A1H9JUI4"/>
<sequence length="225" mass="25636">MLADRLRRAWIPSAVVAVSRWRQPQRLLWGKHKPLRLELFFAFDDPYAAIALPGLLRLIAQRPVQLQLYPLLTRGIAQDPAAQARAQQALIDASRLARRVQQPWYRHAALSAEDCAFLAHWCEAARDQSAQQAAFAAEALQLLWQYSEGPLNRQPYAELYRRLLHREPPQAQACMAALAANAQRLLKKGHWESPALWLAGEWFFAHERLPQIAARLDELNARVGS</sequence>
<proteinExistence type="predicted"/>
<protein>
    <submittedName>
        <fullName evidence="1">Uncharacterized protein</fullName>
    </submittedName>
</protein>